<reference evidence="2 3" key="1">
    <citation type="submission" date="2021-03" db="EMBL/GenBank/DDBJ databases">
        <authorList>
            <person name="So Y."/>
        </authorList>
    </citation>
    <scope>NUCLEOTIDE SEQUENCE [LARGE SCALE GENOMIC DNA]</scope>
    <source>
        <strain evidence="2 3">PWR1</strain>
    </source>
</reference>
<evidence type="ECO:0000313" key="3">
    <source>
        <dbReference type="Proteomes" id="UP000680815"/>
    </source>
</evidence>
<protein>
    <recommendedName>
        <fullName evidence="4">DUF4189 domain-containing protein</fullName>
    </recommendedName>
</protein>
<name>A0ABS4AUQ9_9PROT</name>
<gene>
    <name evidence="2" type="ORF">J5Y09_11495</name>
</gene>
<proteinExistence type="predicted"/>
<dbReference type="EMBL" id="JAGIYZ010000010">
    <property type="protein sequence ID" value="MBP0464531.1"/>
    <property type="molecule type" value="Genomic_DNA"/>
</dbReference>
<evidence type="ECO:0000256" key="1">
    <source>
        <dbReference type="SAM" id="SignalP"/>
    </source>
</evidence>
<evidence type="ECO:0008006" key="4">
    <source>
        <dbReference type="Google" id="ProtNLM"/>
    </source>
</evidence>
<comment type="caution">
    <text evidence="2">The sequence shown here is derived from an EMBL/GenBank/DDBJ whole genome shotgun (WGS) entry which is preliminary data.</text>
</comment>
<evidence type="ECO:0000313" key="2">
    <source>
        <dbReference type="EMBL" id="MBP0464531.1"/>
    </source>
</evidence>
<sequence length="81" mass="8834">MRHIPALLLGLALLAPATALANYWVYCDRGRIAVEGRDPDQMRIARGTSFCQMGPQMSTRSDAENFARRNFGGVGGSCSCR</sequence>
<dbReference type="RefSeq" id="WP_198378266.1">
    <property type="nucleotide sequence ID" value="NZ_JAGIYZ010000010.1"/>
</dbReference>
<organism evidence="2 3">
    <name type="scientific">Roseomonas nitratireducens</name>
    <dbReference type="NCBI Taxonomy" id="2820810"/>
    <lineage>
        <taxon>Bacteria</taxon>
        <taxon>Pseudomonadati</taxon>
        <taxon>Pseudomonadota</taxon>
        <taxon>Alphaproteobacteria</taxon>
        <taxon>Acetobacterales</taxon>
        <taxon>Roseomonadaceae</taxon>
        <taxon>Roseomonas</taxon>
    </lineage>
</organism>
<keyword evidence="3" id="KW-1185">Reference proteome</keyword>
<dbReference type="Proteomes" id="UP000680815">
    <property type="component" value="Unassembled WGS sequence"/>
</dbReference>
<feature type="chain" id="PRO_5046346574" description="DUF4189 domain-containing protein" evidence="1">
    <location>
        <begin position="22"/>
        <end position="81"/>
    </location>
</feature>
<keyword evidence="1" id="KW-0732">Signal</keyword>
<accession>A0ABS4AUQ9</accession>
<feature type="signal peptide" evidence="1">
    <location>
        <begin position="1"/>
        <end position="21"/>
    </location>
</feature>